<protein>
    <submittedName>
        <fullName evidence="1">Uncharacterized protein</fullName>
    </submittedName>
</protein>
<sequence length="60" mass="7104">MDRLFIIVKGGSVEEVYSTKSSNELYAEVLDFDSTERTEEEEKALQFRYEAVRELMHRID</sequence>
<dbReference type="EMBL" id="CP015405">
    <property type="protein sequence ID" value="ANU77541.1"/>
    <property type="molecule type" value="Genomic_DNA"/>
</dbReference>
<proteinExistence type="predicted"/>
<dbReference type="AlphaFoldDB" id="A0A1C7ID10"/>
<dbReference type="STRING" id="1796616.A4V09_18390"/>
<keyword evidence="2" id="KW-1185">Reference proteome</keyword>
<evidence type="ECO:0000313" key="2">
    <source>
        <dbReference type="Proteomes" id="UP000092574"/>
    </source>
</evidence>
<organism evidence="1 2">
    <name type="scientific">Blautia pseudococcoides</name>
    <dbReference type="NCBI Taxonomy" id="1796616"/>
    <lineage>
        <taxon>Bacteria</taxon>
        <taxon>Bacillati</taxon>
        <taxon>Bacillota</taxon>
        <taxon>Clostridia</taxon>
        <taxon>Lachnospirales</taxon>
        <taxon>Lachnospiraceae</taxon>
        <taxon>Blautia</taxon>
    </lineage>
</organism>
<gene>
    <name evidence="1" type="ORF">A4V09_18390</name>
</gene>
<accession>A0A1C7ID10</accession>
<dbReference type="Proteomes" id="UP000092574">
    <property type="component" value="Chromosome"/>
</dbReference>
<evidence type="ECO:0000313" key="1">
    <source>
        <dbReference type="EMBL" id="ANU77541.1"/>
    </source>
</evidence>
<dbReference type="OrthoDB" id="1974313at2"/>
<reference evidence="1" key="1">
    <citation type="submission" date="2017-04" db="EMBL/GenBank/DDBJ databases">
        <title>Complete Genome Sequences of Twelve Strains of a Stable Defined Moderately Diverse Mouse Microbiota 2 (sDMDMm2).</title>
        <authorList>
            <person name="Uchimura Y."/>
            <person name="Wyss M."/>
            <person name="Brugiroux S."/>
            <person name="Limenitakis J.P."/>
            <person name="Stecher B."/>
            <person name="McCoy K.D."/>
            <person name="Macpherson A.J."/>
        </authorList>
    </citation>
    <scope>NUCLEOTIDE SEQUENCE</scope>
    <source>
        <strain evidence="1">YL58</strain>
    </source>
</reference>
<name>A0A1C7ID10_9FIRM</name>
<dbReference type="RefSeq" id="WP_025641554.1">
    <property type="nucleotide sequence ID" value="NZ_CP015405.2"/>
</dbReference>
<dbReference type="KEGG" id="byl:A4V09_18390"/>